<feature type="compositionally biased region" description="Low complexity" evidence="3">
    <location>
        <begin position="83"/>
        <end position="100"/>
    </location>
</feature>
<accession>A0A848DRZ9</accession>
<gene>
    <name evidence="6" type="ORF">HF519_29620</name>
</gene>
<feature type="DNA-binding region" description="H-T-H motif" evidence="2">
    <location>
        <begin position="138"/>
        <end position="157"/>
    </location>
</feature>
<evidence type="ECO:0000256" key="1">
    <source>
        <dbReference type="ARBA" id="ARBA00023125"/>
    </source>
</evidence>
<dbReference type="Pfam" id="PF17932">
    <property type="entry name" value="TetR_C_24"/>
    <property type="match status" value="1"/>
</dbReference>
<dbReference type="PANTHER" id="PTHR30055:SF237">
    <property type="entry name" value="TRANSCRIPTIONAL REPRESSOR MCE3R"/>
    <property type="match status" value="1"/>
</dbReference>
<dbReference type="EMBL" id="JAAXKZ010000227">
    <property type="protein sequence ID" value="NMH95622.1"/>
    <property type="molecule type" value="Genomic_DNA"/>
</dbReference>
<proteinExistence type="predicted"/>
<dbReference type="InterPro" id="IPR010982">
    <property type="entry name" value="Lambda_DNA-bd_dom_sf"/>
</dbReference>
<evidence type="ECO:0000313" key="7">
    <source>
        <dbReference type="Proteomes" id="UP000586918"/>
    </source>
</evidence>
<dbReference type="Pfam" id="PF00440">
    <property type="entry name" value="TetR_N"/>
    <property type="match status" value="1"/>
</dbReference>
<dbReference type="InterPro" id="IPR036271">
    <property type="entry name" value="Tet_transcr_reg_TetR-rel_C_sf"/>
</dbReference>
<name>A0A848DRZ9_9PSEU</name>
<dbReference type="InterPro" id="IPR009057">
    <property type="entry name" value="Homeodomain-like_sf"/>
</dbReference>
<evidence type="ECO:0000256" key="3">
    <source>
        <dbReference type="SAM" id="MobiDB-lite"/>
    </source>
</evidence>
<feature type="domain" description="HTH tetR-type" evidence="5">
    <location>
        <begin position="115"/>
        <end position="175"/>
    </location>
</feature>
<dbReference type="Gene3D" id="1.10.357.10">
    <property type="entry name" value="Tetracycline Repressor, domain 2"/>
    <property type="match status" value="1"/>
</dbReference>
<dbReference type="PROSITE" id="PS50943">
    <property type="entry name" value="HTH_CROC1"/>
    <property type="match status" value="1"/>
</dbReference>
<dbReference type="PRINTS" id="PR00455">
    <property type="entry name" value="HTHTETR"/>
</dbReference>
<comment type="caution">
    <text evidence="6">The sequence shown here is derived from an EMBL/GenBank/DDBJ whole genome shotgun (WGS) entry which is preliminary data.</text>
</comment>
<feature type="region of interest" description="Disordered" evidence="3">
    <location>
        <begin position="83"/>
        <end position="110"/>
    </location>
</feature>
<dbReference type="PANTHER" id="PTHR30055">
    <property type="entry name" value="HTH-TYPE TRANSCRIPTIONAL REGULATOR RUTR"/>
    <property type="match status" value="1"/>
</dbReference>
<dbReference type="InterPro" id="IPR041490">
    <property type="entry name" value="KstR2_TetR_C"/>
</dbReference>
<dbReference type="InterPro" id="IPR001647">
    <property type="entry name" value="HTH_TetR"/>
</dbReference>
<evidence type="ECO:0000259" key="5">
    <source>
        <dbReference type="PROSITE" id="PS50977"/>
    </source>
</evidence>
<organism evidence="6 7">
    <name type="scientific">Pseudonocardia bannensis</name>
    <dbReference type="NCBI Taxonomy" id="630973"/>
    <lineage>
        <taxon>Bacteria</taxon>
        <taxon>Bacillati</taxon>
        <taxon>Actinomycetota</taxon>
        <taxon>Actinomycetes</taxon>
        <taxon>Pseudonocardiales</taxon>
        <taxon>Pseudonocardiaceae</taxon>
        <taxon>Pseudonocardia</taxon>
    </lineage>
</organism>
<dbReference type="Pfam" id="PF01381">
    <property type="entry name" value="HTH_3"/>
    <property type="match status" value="1"/>
</dbReference>
<evidence type="ECO:0000256" key="2">
    <source>
        <dbReference type="PROSITE-ProRule" id="PRU00335"/>
    </source>
</evidence>
<reference evidence="6 7" key="1">
    <citation type="submission" date="2020-04" db="EMBL/GenBank/DDBJ databases">
        <authorList>
            <person name="Klaysubun C."/>
            <person name="Duangmal K."/>
            <person name="Lipun K."/>
        </authorList>
    </citation>
    <scope>NUCLEOTIDE SEQUENCE [LARGE SCALE GENOMIC DNA]</scope>
    <source>
        <strain evidence="6 7">DSM 45300</strain>
    </source>
</reference>
<dbReference type="CDD" id="cd00093">
    <property type="entry name" value="HTH_XRE"/>
    <property type="match status" value="1"/>
</dbReference>
<sequence>MTAAGGGGRPADATLGAQVRAARMAQKISLRALSHRLGVSPATVSQIENGRTGLSVVRLGQIADVLNLTVPQILDIVVDPEAPDVSPASASPHPPSAAHSTAENGDPPDWRTYAPLDFDPVLRAALEEILEIGYHGATVRGIASRCDLSVSGLYHYYTSKQHMLLTILDRTMTELLQRAETARSEGRDPVERFSLLIEHLALFHTHRRELGFVGASEMRSLDTENRIKIATMRTRQQRMVDEEVEAAVRDGQFRNDHPHEASRAVVTMCTALPNWWRPDGPLSAERVAQQYVGFALDLMQYRSVAARFPG</sequence>
<protein>
    <submittedName>
        <fullName evidence="6">TetR family transcriptional regulator</fullName>
    </submittedName>
</protein>
<dbReference type="InterPro" id="IPR001387">
    <property type="entry name" value="Cro/C1-type_HTH"/>
</dbReference>
<dbReference type="SMART" id="SM00530">
    <property type="entry name" value="HTH_XRE"/>
    <property type="match status" value="1"/>
</dbReference>
<dbReference type="SUPFAM" id="SSF48498">
    <property type="entry name" value="Tetracyclin repressor-like, C-terminal domain"/>
    <property type="match status" value="1"/>
</dbReference>
<feature type="domain" description="HTH cro/C1-type" evidence="4">
    <location>
        <begin position="19"/>
        <end position="73"/>
    </location>
</feature>
<dbReference type="Gene3D" id="1.10.260.40">
    <property type="entry name" value="lambda repressor-like DNA-binding domains"/>
    <property type="match status" value="1"/>
</dbReference>
<dbReference type="GO" id="GO:0000976">
    <property type="term" value="F:transcription cis-regulatory region binding"/>
    <property type="evidence" value="ECO:0007669"/>
    <property type="project" value="TreeGrafter"/>
</dbReference>
<dbReference type="RefSeq" id="WP_169416260.1">
    <property type="nucleotide sequence ID" value="NZ_JAAXKZ010000227.1"/>
</dbReference>
<keyword evidence="7" id="KW-1185">Reference proteome</keyword>
<dbReference type="SUPFAM" id="SSF47413">
    <property type="entry name" value="lambda repressor-like DNA-binding domains"/>
    <property type="match status" value="1"/>
</dbReference>
<evidence type="ECO:0000259" key="4">
    <source>
        <dbReference type="PROSITE" id="PS50943"/>
    </source>
</evidence>
<dbReference type="PROSITE" id="PS50977">
    <property type="entry name" value="HTH_TETR_2"/>
    <property type="match status" value="1"/>
</dbReference>
<keyword evidence="1 2" id="KW-0238">DNA-binding</keyword>
<evidence type="ECO:0000313" key="6">
    <source>
        <dbReference type="EMBL" id="NMH95622.1"/>
    </source>
</evidence>
<dbReference type="Proteomes" id="UP000586918">
    <property type="component" value="Unassembled WGS sequence"/>
</dbReference>
<dbReference type="InterPro" id="IPR050109">
    <property type="entry name" value="HTH-type_TetR-like_transc_reg"/>
</dbReference>
<dbReference type="SUPFAM" id="SSF46689">
    <property type="entry name" value="Homeodomain-like"/>
    <property type="match status" value="1"/>
</dbReference>
<dbReference type="GO" id="GO:0003700">
    <property type="term" value="F:DNA-binding transcription factor activity"/>
    <property type="evidence" value="ECO:0007669"/>
    <property type="project" value="TreeGrafter"/>
</dbReference>
<dbReference type="AlphaFoldDB" id="A0A848DRZ9"/>